<comment type="caution">
    <text evidence="1">The sequence shown here is derived from an EMBL/GenBank/DDBJ whole genome shotgun (WGS) entry which is preliminary data.</text>
</comment>
<dbReference type="Proteomes" id="UP001375382">
    <property type="component" value="Unassembled WGS sequence"/>
</dbReference>
<evidence type="ECO:0000313" key="2">
    <source>
        <dbReference type="Proteomes" id="UP001375382"/>
    </source>
</evidence>
<accession>A0ABU8C267</accession>
<sequence length="70" mass="7812">MILRTDSKFPIDRTYVVKLSSSATPELLSGRLENLVSGKHQDFISGQQLLRLMLSDIEPPRADVPATQDD</sequence>
<gene>
    <name evidence="1" type="ORF">MN202_00870</name>
</gene>
<proteinExistence type="predicted"/>
<name>A0ABU8C267_9GAMM</name>
<organism evidence="1 2">
    <name type="scientific">Rheinheimera muenzenbergensis</name>
    <dbReference type="NCBI Taxonomy" id="1193628"/>
    <lineage>
        <taxon>Bacteria</taxon>
        <taxon>Pseudomonadati</taxon>
        <taxon>Pseudomonadota</taxon>
        <taxon>Gammaproteobacteria</taxon>
        <taxon>Chromatiales</taxon>
        <taxon>Chromatiaceae</taxon>
        <taxon>Rheinheimera</taxon>
    </lineage>
</organism>
<dbReference type="EMBL" id="JALAAR010000001">
    <property type="protein sequence ID" value="MEH8015770.1"/>
    <property type="molecule type" value="Genomic_DNA"/>
</dbReference>
<dbReference type="RefSeq" id="WP_335734190.1">
    <property type="nucleotide sequence ID" value="NZ_JALAAR010000001.1"/>
</dbReference>
<reference evidence="1 2" key="1">
    <citation type="journal article" date="2023" name="Ecotoxicol. Environ. Saf.">
        <title>Mercury remediation potential of mercury-resistant strain Rheinheimera metallidurans sp. nov. isolated from a municipal waste dumping site.</title>
        <authorList>
            <person name="Yadav V."/>
            <person name="Manjhi A."/>
            <person name="Vadakedath N."/>
        </authorList>
    </citation>
    <scope>NUCLEOTIDE SEQUENCE [LARGE SCALE GENOMIC DNA]</scope>
    <source>
        <strain evidence="1 2">E-49</strain>
    </source>
</reference>
<protein>
    <submittedName>
        <fullName evidence="1">Uncharacterized protein</fullName>
    </submittedName>
</protein>
<keyword evidence="2" id="KW-1185">Reference proteome</keyword>
<evidence type="ECO:0000313" key="1">
    <source>
        <dbReference type="EMBL" id="MEH8015770.1"/>
    </source>
</evidence>